<sequence length="238" mass="26305">MTDTTIIITGANGSAALHAVDHILTHSPSFTLALVVRNASEADPNVWIRQLDLAHLQEVHDFSRTVASEISKGTLPLLAGIVCNAYWWNLVDPMEVIPPTIPAEMDKLDLLVKPLPDDPAVANHHGYGSYRYGMSKLAGVMWGHALNRRLEKDQDAKLQNITVAILNQGGITDLRAMPRNTPRGMVVISKVMRPLVHVVRWVKPYFRLAAYTGADMARMATNEACSGERGYFTLLKKD</sequence>
<accession>A0AAE0TZW0</accession>
<comment type="caution">
    <text evidence="1">The sequence shown here is derived from an EMBL/GenBank/DDBJ whole genome shotgun (WGS) entry which is preliminary data.</text>
</comment>
<dbReference type="Proteomes" id="UP001285441">
    <property type="component" value="Unassembled WGS sequence"/>
</dbReference>
<protein>
    <submittedName>
        <fullName evidence="1">Uncharacterized protein</fullName>
    </submittedName>
</protein>
<evidence type="ECO:0000313" key="2">
    <source>
        <dbReference type="Proteomes" id="UP001285441"/>
    </source>
</evidence>
<dbReference type="EMBL" id="JAULSW010000004">
    <property type="protein sequence ID" value="KAK3385479.1"/>
    <property type="molecule type" value="Genomic_DNA"/>
</dbReference>
<dbReference type="GO" id="GO:0000253">
    <property type="term" value="F:3-beta-hydroxysteroid 3-dehydrogenase (NADP+) activity"/>
    <property type="evidence" value="ECO:0007669"/>
    <property type="project" value="TreeGrafter"/>
</dbReference>
<dbReference type="InterPro" id="IPR051593">
    <property type="entry name" value="Ergosterol_Biosynth_ERG27"/>
</dbReference>
<dbReference type="GO" id="GO:0005789">
    <property type="term" value="C:endoplasmic reticulum membrane"/>
    <property type="evidence" value="ECO:0007669"/>
    <property type="project" value="TreeGrafter"/>
</dbReference>
<name>A0AAE0TZW0_9PEZI</name>
<dbReference type="GO" id="GO:0005741">
    <property type="term" value="C:mitochondrial outer membrane"/>
    <property type="evidence" value="ECO:0007669"/>
    <property type="project" value="TreeGrafter"/>
</dbReference>
<reference evidence="1" key="2">
    <citation type="submission" date="2023-06" db="EMBL/GenBank/DDBJ databases">
        <authorList>
            <consortium name="Lawrence Berkeley National Laboratory"/>
            <person name="Haridas S."/>
            <person name="Hensen N."/>
            <person name="Bonometti L."/>
            <person name="Westerberg I."/>
            <person name="Brannstrom I.O."/>
            <person name="Guillou S."/>
            <person name="Cros-Aarteil S."/>
            <person name="Calhoun S."/>
            <person name="Kuo A."/>
            <person name="Mondo S."/>
            <person name="Pangilinan J."/>
            <person name="Riley R."/>
            <person name="LaButti K."/>
            <person name="Andreopoulos B."/>
            <person name="Lipzen A."/>
            <person name="Chen C."/>
            <person name="Yanf M."/>
            <person name="Daum C."/>
            <person name="Ng V."/>
            <person name="Clum A."/>
            <person name="Steindorff A."/>
            <person name="Ohm R."/>
            <person name="Martin F."/>
            <person name="Silar P."/>
            <person name="Natvig D."/>
            <person name="Lalanne C."/>
            <person name="Gautier V."/>
            <person name="Ament-velasquez S.L."/>
            <person name="Kruys A."/>
            <person name="Hutchinson M.I."/>
            <person name="Powell A.J."/>
            <person name="Barry K."/>
            <person name="Miller A.N."/>
            <person name="Grigoriev I.V."/>
            <person name="Debuchy R."/>
            <person name="Gladieux P."/>
            <person name="Thoren M.H."/>
            <person name="Johannesson H."/>
        </authorList>
    </citation>
    <scope>NUCLEOTIDE SEQUENCE</scope>
    <source>
        <strain evidence="1">CBS 232.78</strain>
    </source>
</reference>
<dbReference type="PANTHER" id="PTHR43647:SF4">
    <property type="entry name" value="KETOREDUCTASE (KR) DOMAIN-CONTAINING PROTEIN"/>
    <property type="match status" value="1"/>
</dbReference>
<keyword evidence="2" id="KW-1185">Reference proteome</keyword>
<proteinExistence type="predicted"/>
<dbReference type="PANTHER" id="PTHR43647">
    <property type="entry name" value="DEHYDROGENASE"/>
    <property type="match status" value="1"/>
</dbReference>
<dbReference type="GO" id="GO:0005811">
    <property type="term" value="C:lipid droplet"/>
    <property type="evidence" value="ECO:0007669"/>
    <property type="project" value="TreeGrafter"/>
</dbReference>
<reference evidence="1" key="1">
    <citation type="journal article" date="2023" name="Mol. Phylogenet. Evol.">
        <title>Genome-scale phylogeny and comparative genomics of the fungal order Sordariales.</title>
        <authorList>
            <person name="Hensen N."/>
            <person name="Bonometti L."/>
            <person name="Westerberg I."/>
            <person name="Brannstrom I.O."/>
            <person name="Guillou S."/>
            <person name="Cros-Aarteil S."/>
            <person name="Calhoun S."/>
            <person name="Haridas S."/>
            <person name="Kuo A."/>
            <person name="Mondo S."/>
            <person name="Pangilinan J."/>
            <person name="Riley R."/>
            <person name="LaButti K."/>
            <person name="Andreopoulos B."/>
            <person name="Lipzen A."/>
            <person name="Chen C."/>
            <person name="Yan M."/>
            <person name="Daum C."/>
            <person name="Ng V."/>
            <person name="Clum A."/>
            <person name="Steindorff A."/>
            <person name="Ohm R.A."/>
            <person name="Martin F."/>
            <person name="Silar P."/>
            <person name="Natvig D.O."/>
            <person name="Lalanne C."/>
            <person name="Gautier V."/>
            <person name="Ament-Velasquez S.L."/>
            <person name="Kruys A."/>
            <person name="Hutchinson M.I."/>
            <person name="Powell A.J."/>
            <person name="Barry K."/>
            <person name="Miller A.N."/>
            <person name="Grigoriev I.V."/>
            <person name="Debuchy R."/>
            <person name="Gladieux P."/>
            <person name="Hiltunen Thoren M."/>
            <person name="Johannesson H."/>
        </authorList>
    </citation>
    <scope>NUCLEOTIDE SEQUENCE</scope>
    <source>
        <strain evidence="1">CBS 232.78</strain>
    </source>
</reference>
<dbReference type="Gene3D" id="3.40.50.720">
    <property type="entry name" value="NAD(P)-binding Rossmann-like Domain"/>
    <property type="match status" value="1"/>
</dbReference>
<gene>
    <name evidence="1" type="ORF">B0H63DRAFT_543820</name>
</gene>
<dbReference type="InterPro" id="IPR036291">
    <property type="entry name" value="NAD(P)-bd_dom_sf"/>
</dbReference>
<evidence type="ECO:0000313" key="1">
    <source>
        <dbReference type="EMBL" id="KAK3385479.1"/>
    </source>
</evidence>
<dbReference type="AlphaFoldDB" id="A0AAE0TZW0"/>
<dbReference type="SUPFAM" id="SSF51735">
    <property type="entry name" value="NAD(P)-binding Rossmann-fold domains"/>
    <property type="match status" value="1"/>
</dbReference>
<organism evidence="1 2">
    <name type="scientific">Podospora didyma</name>
    <dbReference type="NCBI Taxonomy" id="330526"/>
    <lineage>
        <taxon>Eukaryota</taxon>
        <taxon>Fungi</taxon>
        <taxon>Dikarya</taxon>
        <taxon>Ascomycota</taxon>
        <taxon>Pezizomycotina</taxon>
        <taxon>Sordariomycetes</taxon>
        <taxon>Sordariomycetidae</taxon>
        <taxon>Sordariales</taxon>
        <taxon>Podosporaceae</taxon>
        <taxon>Podospora</taxon>
    </lineage>
</organism>